<evidence type="ECO:0000313" key="3">
    <source>
        <dbReference type="EMBL" id="OAA55498.1"/>
    </source>
</evidence>
<dbReference type="Gene3D" id="3.40.50.1820">
    <property type="entry name" value="alpha/beta hydrolase"/>
    <property type="match status" value="1"/>
</dbReference>
<dbReference type="SUPFAM" id="SSF53474">
    <property type="entry name" value="alpha/beta-Hydrolases"/>
    <property type="match status" value="1"/>
</dbReference>
<proteinExistence type="inferred from homology"/>
<dbReference type="OrthoDB" id="4539274at2759"/>
<reference evidence="3 4" key="1">
    <citation type="journal article" date="2016" name="Genome Biol. Evol.">
        <title>Divergent and convergent evolution of fungal pathogenicity.</title>
        <authorList>
            <person name="Shang Y."/>
            <person name="Xiao G."/>
            <person name="Zheng P."/>
            <person name="Cen K."/>
            <person name="Zhan S."/>
            <person name="Wang C."/>
        </authorList>
    </citation>
    <scope>NUCLEOTIDE SEQUENCE [LARGE SCALE GENOMIC DNA]</scope>
    <source>
        <strain evidence="3 4">RCEF 264</strain>
    </source>
</reference>
<organism evidence="3 4">
    <name type="scientific">Niveomyces insectorum RCEF 264</name>
    <dbReference type="NCBI Taxonomy" id="1081102"/>
    <lineage>
        <taxon>Eukaryota</taxon>
        <taxon>Fungi</taxon>
        <taxon>Dikarya</taxon>
        <taxon>Ascomycota</taxon>
        <taxon>Pezizomycotina</taxon>
        <taxon>Sordariomycetes</taxon>
        <taxon>Hypocreomycetidae</taxon>
        <taxon>Hypocreales</taxon>
        <taxon>Cordycipitaceae</taxon>
        <taxon>Niveomyces</taxon>
    </lineage>
</organism>
<name>A0A167NFA4_9HYPO</name>
<dbReference type="InterPro" id="IPR029058">
    <property type="entry name" value="AB_hydrolase_fold"/>
</dbReference>
<feature type="domain" description="Phospholipase/carboxylesterase/thioesterase" evidence="2">
    <location>
        <begin position="72"/>
        <end position="146"/>
    </location>
</feature>
<dbReference type="Pfam" id="PF02230">
    <property type="entry name" value="Abhydrolase_2"/>
    <property type="match status" value="1"/>
</dbReference>
<dbReference type="Proteomes" id="UP000076874">
    <property type="component" value="Unassembled WGS sequence"/>
</dbReference>
<dbReference type="InterPro" id="IPR003140">
    <property type="entry name" value="PLipase/COase/thioEstase"/>
</dbReference>
<protein>
    <submittedName>
        <fullName evidence="3">Phospholipase/carboxylesterase/thioesterase</fullName>
    </submittedName>
</protein>
<evidence type="ECO:0000259" key="2">
    <source>
        <dbReference type="Pfam" id="PF02230"/>
    </source>
</evidence>
<evidence type="ECO:0000256" key="1">
    <source>
        <dbReference type="ARBA" id="ARBA00006499"/>
    </source>
</evidence>
<dbReference type="GO" id="GO:0052689">
    <property type="term" value="F:carboxylic ester hydrolase activity"/>
    <property type="evidence" value="ECO:0007669"/>
    <property type="project" value="TreeGrafter"/>
</dbReference>
<accession>A0A167NFA4</accession>
<dbReference type="STRING" id="1081102.A0A167NFA4"/>
<sequence length="208" mass="21876">MAAPWNPLMHEETYVRRRAVPNSHTSSVVFTHGVGQKSSEWLYVVDRLRALAPLDHVAFIFPYLNHDGTAASNVELVQTIVTDEIKKGIAHDRIAVVGFAKGGPVALSAVLSSSTKIAGVGSLALDAGASEAVTKPATEQSKTPVFIAARAPADSAVVALAEALKATGQPVQVAVYDTAVTATEKEPLTQQELEALAVFLSKVLPVAK</sequence>
<keyword evidence="4" id="KW-1185">Reference proteome</keyword>
<evidence type="ECO:0000313" key="4">
    <source>
        <dbReference type="Proteomes" id="UP000076874"/>
    </source>
</evidence>
<gene>
    <name evidence="3" type="ORF">SPI_08182</name>
</gene>
<dbReference type="GO" id="GO:0008474">
    <property type="term" value="F:palmitoyl-(protein) hydrolase activity"/>
    <property type="evidence" value="ECO:0007669"/>
    <property type="project" value="TreeGrafter"/>
</dbReference>
<dbReference type="PANTHER" id="PTHR10655">
    <property type="entry name" value="LYSOPHOSPHOLIPASE-RELATED"/>
    <property type="match status" value="1"/>
</dbReference>
<dbReference type="GO" id="GO:0005737">
    <property type="term" value="C:cytoplasm"/>
    <property type="evidence" value="ECO:0007669"/>
    <property type="project" value="TreeGrafter"/>
</dbReference>
<dbReference type="InterPro" id="IPR050565">
    <property type="entry name" value="LYPA1-2/EST-like"/>
</dbReference>
<dbReference type="PANTHER" id="PTHR10655:SF67">
    <property type="entry name" value="PHOSPHOLIPASE_CARBOXYLESTERASE SUPERFAMILY (AFU_ORTHOLOGUE AFUA_5G09340)"/>
    <property type="match status" value="1"/>
</dbReference>
<dbReference type="EMBL" id="AZHD01000019">
    <property type="protein sequence ID" value="OAA55498.1"/>
    <property type="molecule type" value="Genomic_DNA"/>
</dbReference>
<dbReference type="AlphaFoldDB" id="A0A167NFA4"/>
<comment type="caution">
    <text evidence="3">The sequence shown here is derived from an EMBL/GenBank/DDBJ whole genome shotgun (WGS) entry which is preliminary data.</text>
</comment>
<comment type="similarity">
    <text evidence="1">Belongs to the AB hydrolase superfamily. AB hydrolase 2 family.</text>
</comment>